<dbReference type="InterPro" id="IPR007085">
    <property type="entry name" value="DNA/pantothenate-metab_flavo_C"/>
</dbReference>
<protein>
    <recommendedName>
        <fullName evidence="3">Coenzyme A biosynthesis bifunctional protein CoaBC</fullName>
    </recommendedName>
    <alternativeName>
        <fullName evidence="3">DNA/pantothenate metabolism flavoprotein</fullName>
    </alternativeName>
    <alternativeName>
        <fullName evidence="3">Phosphopantothenoylcysteine synthetase/decarboxylase</fullName>
        <shortName evidence="3">PPCS-PPCDC</shortName>
    </alternativeName>
    <domain>
        <recommendedName>
            <fullName evidence="3">Phosphopantothenoylcysteine decarboxylase</fullName>
            <shortName evidence="3">PPC decarboxylase</shortName>
            <shortName evidence="3">PPC-DC</shortName>
            <ecNumber evidence="3">4.1.1.36</ecNumber>
        </recommendedName>
        <alternativeName>
            <fullName evidence="3">CoaC</fullName>
        </alternativeName>
    </domain>
    <domain>
        <recommendedName>
            <fullName evidence="3">Phosphopantothenate--cysteine ligase</fullName>
            <ecNumber evidence="3">6.3.2.5</ecNumber>
        </recommendedName>
        <alternativeName>
            <fullName evidence="3">CoaB</fullName>
        </alternativeName>
        <alternativeName>
            <fullName evidence="3">Phosphopantothenoylcysteine synthetase</fullName>
            <shortName evidence="3">PPC synthetase</shortName>
            <shortName evidence="3">PPC-S</shortName>
        </alternativeName>
    </domain>
</protein>
<keyword evidence="3" id="KW-0460">Magnesium</keyword>
<dbReference type="GO" id="GO:0004633">
    <property type="term" value="F:phosphopantothenoylcysteine decarboxylase activity"/>
    <property type="evidence" value="ECO:0007669"/>
    <property type="project" value="UniProtKB-UniRule"/>
</dbReference>
<keyword evidence="3 4" id="KW-0285">Flavoprotein</keyword>
<feature type="binding site" evidence="3">
    <location>
        <position position="279"/>
    </location>
    <ligand>
        <name>CTP</name>
        <dbReference type="ChEBI" id="CHEBI:37563"/>
    </ligand>
</feature>
<reference evidence="7 8" key="1">
    <citation type="submission" date="2019-08" db="EMBL/GenBank/DDBJ databases">
        <title>Genome of Luteibaculum oceani JCM 18817.</title>
        <authorList>
            <person name="Bowman J.P."/>
        </authorList>
    </citation>
    <scope>NUCLEOTIDE SEQUENCE [LARGE SCALE GENOMIC DNA]</scope>
    <source>
        <strain evidence="7 8">JCM 18817</strain>
    </source>
</reference>
<dbReference type="EMBL" id="VORB01000010">
    <property type="protein sequence ID" value="TXC76151.1"/>
    <property type="molecule type" value="Genomic_DNA"/>
</dbReference>
<dbReference type="GO" id="GO:0015941">
    <property type="term" value="P:pantothenate catabolic process"/>
    <property type="evidence" value="ECO:0007669"/>
    <property type="project" value="InterPro"/>
</dbReference>
<dbReference type="UniPathway" id="UPA00241">
    <property type="reaction ID" value="UER00353"/>
</dbReference>
<dbReference type="OrthoDB" id="9802554at2"/>
<keyword evidence="1 3" id="KW-0210">Decarboxylase</keyword>
<dbReference type="AlphaFoldDB" id="A0A5C6UV90"/>
<dbReference type="HAMAP" id="MF_02225">
    <property type="entry name" value="CoaBC"/>
    <property type="match status" value="1"/>
</dbReference>
<keyword evidence="3" id="KW-0511">Multifunctional enzyme</keyword>
<dbReference type="PANTHER" id="PTHR14359">
    <property type="entry name" value="HOMO-OLIGOMERIC FLAVIN CONTAINING CYS DECARBOXYLASE FAMILY"/>
    <property type="match status" value="1"/>
</dbReference>
<comment type="function">
    <text evidence="3">Catalyzes two sequential steps in the biosynthesis of coenzyme A. In the first step cysteine is conjugated to 4'-phosphopantothenate to form 4-phosphopantothenoylcysteine. In the second step the latter compound is decarboxylated to form 4'-phosphopantotheine.</text>
</comment>
<name>A0A5C6UV90_9FLAO</name>
<dbReference type="RefSeq" id="WP_147015153.1">
    <property type="nucleotide sequence ID" value="NZ_VORB01000010.1"/>
</dbReference>
<evidence type="ECO:0000259" key="5">
    <source>
        <dbReference type="Pfam" id="PF02441"/>
    </source>
</evidence>
<dbReference type="InterPro" id="IPR005252">
    <property type="entry name" value="CoaBC"/>
</dbReference>
<evidence type="ECO:0000256" key="3">
    <source>
        <dbReference type="HAMAP-Rule" id="MF_02225"/>
    </source>
</evidence>
<comment type="caution">
    <text evidence="7">The sequence shown here is derived from an EMBL/GenBank/DDBJ whole genome shotgun (WGS) entry which is preliminary data.</text>
</comment>
<keyword evidence="3 4" id="KW-0436">Ligase</keyword>
<evidence type="ECO:0000313" key="7">
    <source>
        <dbReference type="EMBL" id="TXC76151.1"/>
    </source>
</evidence>
<feature type="domain" description="DNA/pantothenate metabolism flavoprotein C-terminal" evidence="6">
    <location>
        <begin position="186"/>
        <end position="395"/>
    </location>
</feature>
<dbReference type="EC" id="4.1.1.36" evidence="3"/>
<dbReference type="EC" id="6.3.2.5" evidence="3"/>
<dbReference type="InterPro" id="IPR003382">
    <property type="entry name" value="Flavoprotein"/>
</dbReference>
<dbReference type="GO" id="GO:0071513">
    <property type="term" value="C:phosphopantothenoylcysteine decarboxylase complex"/>
    <property type="evidence" value="ECO:0007669"/>
    <property type="project" value="TreeGrafter"/>
</dbReference>
<dbReference type="GO" id="GO:0015937">
    <property type="term" value="P:coenzyme A biosynthetic process"/>
    <property type="evidence" value="ECO:0007669"/>
    <property type="project" value="UniProtKB-UniRule"/>
</dbReference>
<comment type="similarity">
    <text evidence="3 4">In the C-terminal section; belongs to the PPC synthetase family.</text>
</comment>
<feature type="binding site" evidence="3">
    <location>
        <position position="324"/>
    </location>
    <ligand>
        <name>CTP</name>
        <dbReference type="ChEBI" id="CHEBI:37563"/>
    </ligand>
</feature>
<feature type="region of interest" description="Phosphopantothenate--cysteine ligase" evidence="3">
    <location>
        <begin position="190"/>
        <end position="401"/>
    </location>
</feature>
<feature type="region of interest" description="Phosphopantothenoylcysteine decarboxylase" evidence="3">
    <location>
        <begin position="1"/>
        <end position="189"/>
    </location>
</feature>
<accession>A0A5C6UV90</accession>
<organism evidence="7 8">
    <name type="scientific">Luteibaculum oceani</name>
    <dbReference type="NCBI Taxonomy" id="1294296"/>
    <lineage>
        <taxon>Bacteria</taxon>
        <taxon>Pseudomonadati</taxon>
        <taxon>Bacteroidota</taxon>
        <taxon>Flavobacteriia</taxon>
        <taxon>Flavobacteriales</taxon>
        <taxon>Luteibaculaceae</taxon>
        <taxon>Luteibaculum</taxon>
    </lineage>
</organism>
<keyword evidence="2 3" id="KW-0456">Lyase</keyword>
<dbReference type="Proteomes" id="UP000321168">
    <property type="component" value="Unassembled WGS sequence"/>
</dbReference>
<dbReference type="GO" id="GO:0046872">
    <property type="term" value="F:metal ion binding"/>
    <property type="evidence" value="ECO:0007669"/>
    <property type="project" value="UniProtKB-KW"/>
</dbReference>
<feature type="binding site" evidence="3">
    <location>
        <position position="289"/>
    </location>
    <ligand>
        <name>CTP</name>
        <dbReference type="ChEBI" id="CHEBI:37563"/>
    </ligand>
</feature>
<dbReference type="Pfam" id="PF02441">
    <property type="entry name" value="Flavoprotein"/>
    <property type="match status" value="1"/>
</dbReference>
<dbReference type="GO" id="GO:0010181">
    <property type="term" value="F:FMN binding"/>
    <property type="evidence" value="ECO:0007669"/>
    <property type="project" value="UniProtKB-UniRule"/>
</dbReference>
<dbReference type="SUPFAM" id="SSF52507">
    <property type="entry name" value="Homo-oligomeric flavin-containing Cys decarboxylases, HFCD"/>
    <property type="match status" value="1"/>
</dbReference>
<dbReference type="InterPro" id="IPR035929">
    <property type="entry name" value="CoaB-like_sf"/>
</dbReference>
<comment type="pathway">
    <text evidence="3 4">Cofactor biosynthesis; coenzyme A biosynthesis; CoA from (R)-pantothenate: step 3/5.</text>
</comment>
<dbReference type="Pfam" id="PF04127">
    <property type="entry name" value="DFP"/>
    <property type="match status" value="1"/>
</dbReference>
<comment type="similarity">
    <text evidence="3 4">In the N-terminal section; belongs to the HFCD (homo-oligomeric flavin containing Cys decarboxylase) superfamily.</text>
</comment>
<comment type="caution">
    <text evidence="3">Lacks conserved residue(s) required for the propagation of feature annotation.</text>
</comment>
<dbReference type="NCBIfam" id="TIGR00521">
    <property type="entry name" value="coaBC_dfp"/>
    <property type="match status" value="1"/>
</dbReference>
<dbReference type="Gene3D" id="3.40.50.1950">
    <property type="entry name" value="Flavin prenyltransferase-like"/>
    <property type="match status" value="1"/>
</dbReference>
<keyword evidence="8" id="KW-1185">Reference proteome</keyword>
<comment type="cofactor">
    <cofactor evidence="3">
        <name>Mg(2+)</name>
        <dbReference type="ChEBI" id="CHEBI:18420"/>
    </cofactor>
</comment>
<dbReference type="PANTHER" id="PTHR14359:SF6">
    <property type="entry name" value="PHOSPHOPANTOTHENOYLCYSTEINE DECARBOXYLASE"/>
    <property type="match status" value="1"/>
</dbReference>
<evidence type="ECO:0000256" key="2">
    <source>
        <dbReference type="ARBA" id="ARBA00023239"/>
    </source>
</evidence>
<evidence type="ECO:0000256" key="4">
    <source>
        <dbReference type="RuleBase" id="RU364078"/>
    </source>
</evidence>
<comment type="catalytic activity">
    <reaction evidence="3 4">
        <text>(R)-4'-phosphopantothenate + L-cysteine + CTP = N-[(R)-4-phosphopantothenoyl]-L-cysteine + CMP + diphosphate + H(+)</text>
        <dbReference type="Rhea" id="RHEA:19397"/>
        <dbReference type="ChEBI" id="CHEBI:10986"/>
        <dbReference type="ChEBI" id="CHEBI:15378"/>
        <dbReference type="ChEBI" id="CHEBI:33019"/>
        <dbReference type="ChEBI" id="CHEBI:35235"/>
        <dbReference type="ChEBI" id="CHEBI:37563"/>
        <dbReference type="ChEBI" id="CHEBI:59458"/>
        <dbReference type="ChEBI" id="CHEBI:60377"/>
        <dbReference type="EC" id="6.3.2.5"/>
    </reaction>
</comment>
<dbReference type="SUPFAM" id="SSF102645">
    <property type="entry name" value="CoaB-like"/>
    <property type="match status" value="1"/>
</dbReference>
<feature type="binding site" evidence="3">
    <location>
        <position position="338"/>
    </location>
    <ligand>
        <name>CTP</name>
        <dbReference type="ChEBI" id="CHEBI:37563"/>
    </ligand>
</feature>
<comment type="cofactor">
    <cofactor evidence="3">
        <name>FMN</name>
        <dbReference type="ChEBI" id="CHEBI:58210"/>
    </cofactor>
    <text evidence="3">Binds 1 FMN per subunit.</text>
</comment>
<sequence>MDFRGKKILLGITGGIAAYKIPLLIRLLLKEGAEVKVVITKSAEDFVTLKTLSVLTKGEVYKDFYDSNNSWNNHVELGLWADVFLIAPCTANTLAKMAQGICDNLLLATYLSMRGKVMVAPAMDLDMWEHPSTQNNLKTLKSYGVELIDPASGALASGLNGKGRLPEPESLLKQLAELFSTDKPWSDKKILITAGPTYEDIDPVRFIGNHSTGKMGYALAENFAKNGAEVTLVSGPTHLEVKHPRINCISVRSATQMLEESKKHFSDCHVAIFCAAVSDYKTAQTATDKIKREKQGEMTLALVQNPDIARTLSEGKKDQICVGFALETSAEVENAKGKLKRKNLDAIVLNKQDVNAGTGFGSNTNKIFMFSSDNRVFESELKSKDLIANDIQTTLKDWFFT</sequence>
<feature type="domain" description="Flavoprotein" evidence="5">
    <location>
        <begin position="6"/>
        <end position="176"/>
    </location>
</feature>
<feature type="binding site" evidence="3">
    <location>
        <position position="342"/>
    </location>
    <ligand>
        <name>CTP</name>
        <dbReference type="ChEBI" id="CHEBI:37563"/>
    </ligand>
</feature>
<evidence type="ECO:0000256" key="1">
    <source>
        <dbReference type="ARBA" id="ARBA00022793"/>
    </source>
</evidence>
<keyword evidence="3 4" id="KW-0288">FMN</keyword>
<comment type="function">
    <text evidence="4">Catalyzes two steps in the biosynthesis of coenzyme A. In the first step cysteine is conjugated to 4'-phosphopantothenate to form 4-phosphopantothenoylcysteine, in the latter compound is decarboxylated to form 4'-phosphopantotheine.</text>
</comment>
<evidence type="ECO:0000313" key="8">
    <source>
        <dbReference type="Proteomes" id="UP000321168"/>
    </source>
</evidence>
<comment type="pathway">
    <text evidence="3 4">Cofactor biosynthesis; coenzyme A biosynthesis; CoA from (R)-pantothenate: step 2/5.</text>
</comment>
<keyword evidence="3" id="KW-0479">Metal-binding</keyword>
<evidence type="ECO:0000259" key="6">
    <source>
        <dbReference type="Pfam" id="PF04127"/>
    </source>
</evidence>
<dbReference type="Gene3D" id="3.40.50.10300">
    <property type="entry name" value="CoaB-like"/>
    <property type="match status" value="1"/>
</dbReference>
<proteinExistence type="inferred from homology"/>
<dbReference type="InterPro" id="IPR036551">
    <property type="entry name" value="Flavin_trans-like"/>
</dbReference>
<comment type="catalytic activity">
    <reaction evidence="3 4">
        <text>N-[(R)-4-phosphopantothenoyl]-L-cysteine + H(+) = (R)-4'-phosphopantetheine + CO2</text>
        <dbReference type="Rhea" id="RHEA:16793"/>
        <dbReference type="ChEBI" id="CHEBI:15378"/>
        <dbReference type="ChEBI" id="CHEBI:16526"/>
        <dbReference type="ChEBI" id="CHEBI:59458"/>
        <dbReference type="ChEBI" id="CHEBI:61723"/>
        <dbReference type="EC" id="4.1.1.36"/>
    </reaction>
</comment>
<dbReference type="GO" id="GO:0004632">
    <property type="term" value="F:phosphopantothenate--cysteine ligase activity"/>
    <property type="evidence" value="ECO:0007669"/>
    <property type="project" value="UniProtKB-UniRule"/>
</dbReference>
<gene>
    <name evidence="3 7" type="primary">coaBC</name>
    <name evidence="7" type="ORF">FRX97_10390</name>
</gene>